<gene>
    <name evidence="3" type="ORF">FYJ27_03755</name>
</gene>
<proteinExistence type="predicted"/>
<keyword evidence="2" id="KW-0732">Signal</keyword>
<feature type="compositionally biased region" description="Basic and acidic residues" evidence="1">
    <location>
        <begin position="33"/>
        <end position="52"/>
    </location>
</feature>
<evidence type="ECO:0000256" key="1">
    <source>
        <dbReference type="SAM" id="MobiDB-lite"/>
    </source>
</evidence>
<evidence type="ECO:0000313" key="4">
    <source>
        <dbReference type="Proteomes" id="UP000462760"/>
    </source>
</evidence>
<dbReference type="PROSITE" id="PS51257">
    <property type="entry name" value="PROKAR_LIPOPROTEIN"/>
    <property type="match status" value="1"/>
</dbReference>
<dbReference type="NCBIfam" id="TIGR02898">
    <property type="entry name" value="spore_YhcN_YlaJ"/>
    <property type="match status" value="1"/>
</dbReference>
<comment type="caution">
    <text evidence="3">The sequence shown here is derived from an EMBL/GenBank/DDBJ whole genome shotgun (WGS) entry which is preliminary data.</text>
</comment>
<evidence type="ECO:0000313" key="3">
    <source>
        <dbReference type="EMBL" id="MSS42849.1"/>
    </source>
</evidence>
<dbReference type="GO" id="GO:0030435">
    <property type="term" value="P:sporulation resulting in formation of a cellular spore"/>
    <property type="evidence" value="ECO:0007669"/>
    <property type="project" value="InterPro"/>
</dbReference>
<name>A0A844FFU4_9FIRM</name>
<dbReference type="InterPro" id="IPR019076">
    <property type="entry name" value="Spore_lipoprot_YhcN/YlaJ-like"/>
</dbReference>
<feature type="compositionally biased region" description="Basic and acidic residues" evidence="1">
    <location>
        <begin position="66"/>
        <end position="83"/>
    </location>
</feature>
<feature type="chain" id="PRO_5039394661" evidence="2">
    <location>
        <begin position="21"/>
        <end position="200"/>
    </location>
</feature>
<dbReference type="Proteomes" id="UP000462760">
    <property type="component" value="Unassembled WGS sequence"/>
</dbReference>
<accession>A0A844FFU4</accession>
<protein>
    <submittedName>
        <fullName evidence="3">YhcN/YlaJ family sporulation lipoprotein</fullName>
    </submittedName>
</protein>
<reference evidence="3 4" key="1">
    <citation type="submission" date="2019-08" db="EMBL/GenBank/DDBJ databases">
        <title>In-depth cultivation of the pig gut microbiome towards novel bacterial diversity and tailored functional studies.</title>
        <authorList>
            <person name="Wylensek D."/>
            <person name="Hitch T.C.A."/>
            <person name="Clavel T."/>
        </authorList>
    </citation>
    <scope>NUCLEOTIDE SEQUENCE [LARGE SCALE GENOMIC DNA]</scope>
    <source>
        <strain evidence="3 4">Med78-601-WT-4W-RMD-3</strain>
    </source>
</reference>
<feature type="region of interest" description="Disordered" evidence="1">
    <location>
        <begin position="25"/>
        <end position="88"/>
    </location>
</feature>
<feature type="compositionally biased region" description="Low complexity" evidence="1">
    <location>
        <begin position="53"/>
        <end position="65"/>
    </location>
</feature>
<feature type="signal peptide" evidence="2">
    <location>
        <begin position="1"/>
        <end position="20"/>
    </location>
</feature>
<dbReference type="AlphaFoldDB" id="A0A844FFU4"/>
<dbReference type="OrthoDB" id="1707228at2"/>
<dbReference type="RefSeq" id="WP_154483385.1">
    <property type="nucleotide sequence ID" value="NZ_JBCLQA010000002.1"/>
</dbReference>
<dbReference type="Pfam" id="PF09580">
    <property type="entry name" value="Spore_YhcN_YlaJ"/>
    <property type="match status" value="1"/>
</dbReference>
<organism evidence="3 4">
    <name type="scientific">Anaerosalibacter bizertensis</name>
    <dbReference type="NCBI Taxonomy" id="932217"/>
    <lineage>
        <taxon>Bacteria</taxon>
        <taxon>Bacillati</taxon>
        <taxon>Bacillota</taxon>
        <taxon>Tissierellia</taxon>
        <taxon>Tissierellales</taxon>
        <taxon>Sporanaerobacteraceae</taxon>
        <taxon>Anaerosalibacter</taxon>
    </lineage>
</organism>
<sequence length="200" mass="22437">MKNNKFFMFLILSLGFVLLATGCQPQKPNVKNNRVENRVGTDTRDNIDRTDTDLNSNPNDNNNVGEDVRRNATDNTRTNDTRDMTNNVDRNLSDRAENIARKVANLNDVNSATVVISGDTAIVGIDMKNNLEGNITDDLKGKVRKIVKDTDDKIDNVSVTADPDLYQRLSNMARDIRNGKPISGFSKEIQEILRRITPNM</sequence>
<evidence type="ECO:0000256" key="2">
    <source>
        <dbReference type="SAM" id="SignalP"/>
    </source>
</evidence>
<dbReference type="InterPro" id="IPR014247">
    <property type="entry name" value="Spore_lipoprot_YhcN/YlaJ"/>
</dbReference>
<keyword evidence="3" id="KW-0449">Lipoprotein</keyword>
<dbReference type="EMBL" id="VULR01000004">
    <property type="protein sequence ID" value="MSS42849.1"/>
    <property type="molecule type" value="Genomic_DNA"/>
</dbReference>